<feature type="compositionally biased region" description="Low complexity" evidence="1">
    <location>
        <begin position="10"/>
        <end position="28"/>
    </location>
</feature>
<name>A0A938YGI9_9ACTN</name>
<dbReference type="Pfam" id="PF20079">
    <property type="entry name" value="DUF6474"/>
    <property type="match status" value="1"/>
</dbReference>
<dbReference type="Proteomes" id="UP000663792">
    <property type="component" value="Unassembled WGS sequence"/>
</dbReference>
<evidence type="ECO:0000313" key="2">
    <source>
        <dbReference type="EMBL" id="MBM9469101.1"/>
    </source>
</evidence>
<evidence type="ECO:0000256" key="1">
    <source>
        <dbReference type="SAM" id="MobiDB-lite"/>
    </source>
</evidence>
<dbReference type="RefSeq" id="WP_205262060.1">
    <property type="nucleotide sequence ID" value="NZ_JAERWK010000023.1"/>
</dbReference>
<dbReference type="InterPro" id="IPR045522">
    <property type="entry name" value="DUF6474"/>
</dbReference>
<evidence type="ECO:0000313" key="3">
    <source>
        <dbReference type="Proteomes" id="UP000663792"/>
    </source>
</evidence>
<dbReference type="AlphaFoldDB" id="A0A938YGI9"/>
<accession>A0A938YGI9</accession>
<protein>
    <submittedName>
        <fullName evidence="2">Uncharacterized protein</fullName>
    </submittedName>
</protein>
<reference evidence="2" key="1">
    <citation type="submission" date="2021-01" db="EMBL/GenBank/DDBJ databases">
        <title>YIM 132084 draft genome.</title>
        <authorList>
            <person name="An D."/>
        </authorList>
    </citation>
    <scope>NUCLEOTIDE SEQUENCE</scope>
    <source>
        <strain evidence="2">YIM 132084</strain>
    </source>
</reference>
<proteinExistence type="predicted"/>
<sequence length="192" mass="20738">MALRRKSRARSTTGDTSRSTDTASGSRTVTKKARKQVTVPGTKPANLVQTLTDPKVARRGLTIVKLVGPTVTPIAIQASVGIRKLVDQQRAQRLGVDPDRIGAYRGPTGPTAARIDGLTGSIEDLMRRRGSEPPVVRFVDAARRRLADLSNAVETAASMPSGRRRATLRAIHRDLNQIEADLLTFLVRADAP</sequence>
<dbReference type="EMBL" id="JAERWK010000023">
    <property type="protein sequence ID" value="MBM9469101.1"/>
    <property type="molecule type" value="Genomic_DNA"/>
</dbReference>
<comment type="caution">
    <text evidence="2">The sequence shown here is derived from an EMBL/GenBank/DDBJ whole genome shotgun (WGS) entry which is preliminary data.</text>
</comment>
<keyword evidence="3" id="KW-1185">Reference proteome</keyword>
<feature type="region of interest" description="Disordered" evidence="1">
    <location>
        <begin position="1"/>
        <end position="42"/>
    </location>
</feature>
<gene>
    <name evidence="2" type="ORF">JL106_17580</name>
</gene>
<organism evidence="2 3">
    <name type="scientific">Nakamurella leprariae</name>
    <dbReference type="NCBI Taxonomy" id="2803911"/>
    <lineage>
        <taxon>Bacteria</taxon>
        <taxon>Bacillati</taxon>
        <taxon>Actinomycetota</taxon>
        <taxon>Actinomycetes</taxon>
        <taxon>Nakamurellales</taxon>
        <taxon>Nakamurellaceae</taxon>
        <taxon>Nakamurella</taxon>
    </lineage>
</organism>